<keyword evidence="1" id="KW-0175">Coiled coil</keyword>
<dbReference type="AlphaFoldDB" id="A0AAE8KAH0"/>
<accession>A0AAE8KAH0</accession>
<evidence type="ECO:0000256" key="1">
    <source>
        <dbReference type="SAM" id="Coils"/>
    </source>
</evidence>
<dbReference type="EMBL" id="RJMK01000001">
    <property type="protein sequence ID" value="RSI09751.1"/>
    <property type="molecule type" value="Genomic_DNA"/>
</dbReference>
<comment type="caution">
    <text evidence="2">The sequence shown here is derived from an EMBL/GenBank/DDBJ whole genome shotgun (WGS) entry which is preliminary data.</text>
</comment>
<sequence length="187" mass="22955">MEEENKEKPVKFVYDPDMTLAERLQAQREQMQNLREQEELKRMLANQDKVMYKISRHFQEDQKVKEKIKSPEEQIEDLRYKESELLEKEYQIDGDLKKVTEYYESVESDAHKMHALLDELAYRYSPQNGFEHMRDEFLQNWQSFRANFEEDSEVLKKQKRKVSEEYDKAYHERIRIVNSLEDKRNYQ</sequence>
<gene>
    <name evidence="2" type="ORF">D8888_02330</name>
</gene>
<dbReference type="Proteomes" id="UP000272846">
    <property type="component" value="Unassembled WGS sequence"/>
</dbReference>
<protein>
    <submittedName>
        <fullName evidence="2">Uncharacterized protein</fullName>
    </submittedName>
</protein>
<dbReference type="InterPro" id="IPR025014">
    <property type="entry name" value="DUF3958"/>
</dbReference>
<name>A0AAE8KAH0_STRSA</name>
<dbReference type="RefSeq" id="WP_125435054.1">
    <property type="nucleotide sequence ID" value="NZ_CAXTGR010000001.1"/>
</dbReference>
<reference evidence="2 3" key="1">
    <citation type="submission" date="2018-11" db="EMBL/GenBank/DDBJ databases">
        <title>Species Designations Belie Phenotypic and Genotypic Heterogeneity in Oral Streptococci.</title>
        <authorList>
            <person name="Velsko I."/>
        </authorList>
    </citation>
    <scope>NUCLEOTIDE SEQUENCE [LARGE SCALE GENOMIC DNA]</scope>
    <source>
        <strain evidence="2 3">KLC04</strain>
    </source>
</reference>
<proteinExistence type="predicted"/>
<dbReference type="Pfam" id="PF13125">
    <property type="entry name" value="DUF3958"/>
    <property type="match status" value="1"/>
</dbReference>
<evidence type="ECO:0000313" key="3">
    <source>
        <dbReference type="Proteomes" id="UP000272846"/>
    </source>
</evidence>
<feature type="coiled-coil region" evidence="1">
    <location>
        <begin position="17"/>
        <end position="48"/>
    </location>
</feature>
<organism evidence="2 3">
    <name type="scientific">Streptococcus sanguinis</name>
    <dbReference type="NCBI Taxonomy" id="1305"/>
    <lineage>
        <taxon>Bacteria</taxon>
        <taxon>Bacillati</taxon>
        <taxon>Bacillota</taxon>
        <taxon>Bacilli</taxon>
        <taxon>Lactobacillales</taxon>
        <taxon>Streptococcaceae</taxon>
        <taxon>Streptococcus</taxon>
    </lineage>
</organism>
<evidence type="ECO:0000313" key="2">
    <source>
        <dbReference type="EMBL" id="RSI09751.1"/>
    </source>
</evidence>